<keyword evidence="1" id="KW-0472">Membrane</keyword>
<evidence type="ECO:0000256" key="2">
    <source>
        <dbReference type="SAM" id="SignalP"/>
    </source>
</evidence>
<keyword evidence="1" id="KW-0812">Transmembrane</keyword>
<feature type="chain" id="PRO_5040303482" description="Acidic protein" evidence="2">
    <location>
        <begin position="18"/>
        <end position="164"/>
    </location>
</feature>
<keyword evidence="2" id="KW-0732">Signal</keyword>
<sequence length="164" mass="17423">MMLLHVLLLLLVPVVDGQVTGLPLYVAWSCSTTFTPAPEEECDRLFSSNGIDPASATSDCDCFAFCNGDNVDCLAYDETGEYQCSSLDLVKTCRIDPEEEEEEGIALGDTTLGSLTITASQNSTAGNVTFSNSTSAAVVQKQAAHLVAVTVVMIVGIWTMALPF</sequence>
<accession>A0A9N8EME1</accession>
<reference evidence="3" key="1">
    <citation type="submission" date="2020-06" db="EMBL/GenBank/DDBJ databases">
        <authorList>
            <consortium name="Plant Systems Biology data submission"/>
        </authorList>
    </citation>
    <scope>NUCLEOTIDE SEQUENCE</scope>
    <source>
        <strain evidence="3">D6</strain>
    </source>
</reference>
<dbReference type="EMBL" id="CAICTM010001171">
    <property type="protein sequence ID" value="CAB9521195.1"/>
    <property type="molecule type" value="Genomic_DNA"/>
</dbReference>
<proteinExistence type="predicted"/>
<gene>
    <name evidence="3" type="ORF">SEMRO_1173_G248980.1</name>
</gene>
<dbReference type="AlphaFoldDB" id="A0A9N8EME1"/>
<organism evidence="3 4">
    <name type="scientific">Seminavis robusta</name>
    <dbReference type="NCBI Taxonomy" id="568900"/>
    <lineage>
        <taxon>Eukaryota</taxon>
        <taxon>Sar</taxon>
        <taxon>Stramenopiles</taxon>
        <taxon>Ochrophyta</taxon>
        <taxon>Bacillariophyta</taxon>
        <taxon>Bacillariophyceae</taxon>
        <taxon>Bacillariophycidae</taxon>
        <taxon>Naviculales</taxon>
        <taxon>Naviculaceae</taxon>
        <taxon>Seminavis</taxon>
    </lineage>
</organism>
<dbReference type="Proteomes" id="UP001153069">
    <property type="component" value="Unassembled WGS sequence"/>
</dbReference>
<keyword evidence="4" id="KW-1185">Reference proteome</keyword>
<evidence type="ECO:0000313" key="4">
    <source>
        <dbReference type="Proteomes" id="UP001153069"/>
    </source>
</evidence>
<evidence type="ECO:0008006" key="5">
    <source>
        <dbReference type="Google" id="ProtNLM"/>
    </source>
</evidence>
<comment type="caution">
    <text evidence="3">The sequence shown here is derived from an EMBL/GenBank/DDBJ whole genome shotgun (WGS) entry which is preliminary data.</text>
</comment>
<feature type="signal peptide" evidence="2">
    <location>
        <begin position="1"/>
        <end position="17"/>
    </location>
</feature>
<keyword evidence="1" id="KW-1133">Transmembrane helix</keyword>
<feature type="transmembrane region" description="Helical" evidence="1">
    <location>
        <begin position="143"/>
        <end position="162"/>
    </location>
</feature>
<name>A0A9N8EME1_9STRA</name>
<evidence type="ECO:0000313" key="3">
    <source>
        <dbReference type="EMBL" id="CAB9521195.1"/>
    </source>
</evidence>
<protein>
    <recommendedName>
        <fullName evidence="5">Acidic protein</fullName>
    </recommendedName>
</protein>
<evidence type="ECO:0000256" key="1">
    <source>
        <dbReference type="SAM" id="Phobius"/>
    </source>
</evidence>